<feature type="signal peptide" evidence="1">
    <location>
        <begin position="1"/>
        <end position="24"/>
    </location>
</feature>
<dbReference type="EMBL" id="MHOL01000004">
    <property type="protein sequence ID" value="OGZ63277.1"/>
    <property type="molecule type" value="Genomic_DNA"/>
</dbReference>
<evidence type="ECO:0008006" key="4">
    <source>
        <dbReference type="Google" id="ProtNLM"/>
    </source>
</evidence>
<gene>
    <name evidence="2" type="ORF">A2639_02440</name>
</gene>
<evidence type="ECO:0000256" key="1">
    <source>
        <dbReference type="SAM" id="SignalP"/>
    </source>
</evidence>
<evidence type="ECO:0000313" key="3">
    <source>
        <dbReference type="Proteomes" id="UP000178991"/>
    </source>
</evidence>
<reference evidence="2 3" key="1">
    <citation type="journal article" date="2016" name="Nat. Commun.">
        <title>Thousands of microbial genomes shed light on interconnected biogeochemical processes in an aquifer system.</title>
        <authorList>
            <person name="Anantharaman K."/>
            <person name="Brown C.T."/>
            <person name="Hug L.A."/>
            <person name="Sharon I."/>
            <person name="Castelle C.J."/>
            <person name="Probst A.J."/>
            <person name="Thomas B.C."/>
            <person name="Singh A."/>
            <person name="Wilkins M.J."/>
            <person name="Karaoz U."/>
            <person name="Brodie E.L."/>
            <person name="Williams K.H."/>
            <person name="Hubbard S.S."/>
            <person name="Banfield J.F."/>
        </authorList>
    </citation>
    <scope>NUCLEOTIDE SEQUENCE [LARGE SCALE GENOMIC DNA]</scope>
</reference>
<organism evidence="2 3">
    <name type="scientific">Candidatus Staskawiczbacteria bacterium RIFCSPHIGHO2_01_FULL_34_27</name>
    <dbReference type="NCBI Taxonomy" id="1802199"/>
    <lineage>
        <taxon>Bacteria</taxon>
        <taxon>Candidatus Staskawicziibacteriota</taxon>
    </lineage>
</organism>
<feature type="chain" id="PRO_5009583129" description="DUF5667 domain-containing protein" evidence="1">
    <location>
        <begin position="25"/>
        <end position="198"/>
    </location>
</feature>
<protein>
    <recommendedName>
        <fullName evidence="4">DUF5667 domain-containing protein</fullName>
    </recommendedName>
</protein>
<proteinExistence type="predicted"/>
<comment type="caution">
    <text evidence="2">The sequence shown here is derived from an EMBL/GenBank/DDBJ whole genome shotgun (WGS) entry which is preliminary data.</text>
</comment>
<evidence type="ECO:0000313" key="2">
    <source>
        <dbReference type="EMBL" id="OGZ63277.1"/>
    </source>
</evidence>
<dbReference type="AlphaFoldDB" id="A0A1G2HLB3"/>
<sequence>MVRFLLVCTFFCALGVLVLNQSKAQEKKTTPKDELESFLKETVLNSLKLKIELLSLKKTDLDLDISLLEPAKIFLDLLGKQSIKGGQKSRDDFYKVSQRIHAFSRLVSKPEYSKEIVPLILSRINGYPLPTGANKVPQRIIEASNNGKIGLMVKEAKKILDEEKVLLEKKGVALVAQIEFLQKEVEKIMAPKKAPPKK</sequence>
<name>A0A1G2HLB3_9BACT</name>
<accession>A0A1G2HLB3</accession>
<keyword evidence="1" id="KW-0732">Signal</keyword>
<dbReference type="Proteomes" id="UP000178991">
    <property type="component" value="Unassembled WGS sequence"/>
</dbReference>